<keyword evidence="3" id="KW-0227">DNA damage</keyword>
<dbReference type="InterPro" id="IPR000212">
    <property type="entry name" value="DNA_helicase_UvrD/REP"/>
</dbReference>
<dbReference type="PATRIC" id="fig|1618732.3.peg.85"/>
<evidence type="ECO:0000256" key="2">
    <source>
        <dbReference type="ARBA" id="ARBA00022741"/>
    </source>
</evidence>
<evidence type="ECO:0000256" key="10">
    <source>
        <dbReference type="ARBA" id="ARBA00023235"/>
    </source>
</evidence>
<keyword evidence="9" id="KW-0234">DNA repair</keyword>
<dbReference type="Pfam" id="PF00580">
    <property type="entry name" value="UvrD-helicase"/>
    <property type="match status" value="1"/>
</dbReference>
<dbReference type="CDD" id="cd17932">
    <property type="entry name" value="DEXQc_UvrD"/>
    <property type="match status" value="1"/>
</dbReference>
<dbReference type="PANTHER" id="PTHR11070:SF2">
    <property type="entry name" value="ATP-DEPENDENT DNA HELICASE SRS2"/>
    <property type="match status" value="1"/>
</dbReference>
<dbReference type="PROSITE" id="PS51198">
    <property type="entry name" value="UVRD_HELICASE_ATP_BIND"/>
    <property type="match status" value="1"/>
</dbReference>
<dbReference type="GO" id="GO:0003677">
    <property type="term" value="F:DNA binding"/>
    <property type="evidence" value="ECO:0007669"/>
    <property type="project" value="UniProtKB-KW"/>
</dbReference>
<organism evidence="17 18">
    <name type="scientific">Candidatus Nomurabacteria bacterium GW2011_GWA1_46_11</name>
    <dbReference type="NCBI Taxonomy" id="1618732"/>
    <lineage>
        <taxon>Bacteria</taxon>
        <taxon>Candidatus Nomuraibacteriota</taxon>
    </lineage>
</organism>
<dbReference type="InterPro" id="IPR011604">
    <property type="entry name" value="PDDEXK-like_dom_sf"/>
</dbReference>
<keyword evidence="2 14" id="KW-0547">Nucleotide-binding</keyword>
<dbReference type="InterPro" id="IPR014017">
    <property type="entry name" value="DNA_helicase_UvrD-like_C"/>
</dbReference>
<dbReference type="GO" id="GO:0004527">
    <property type="term" value="F:exonuclease activity"/>
    <property type="evidence" value="ECO:0007669"/>
    <property type="project" value="UniProtKB-KW"/>
</dbReference>
<comment type="caution">
    <text evidence="17">The sequence shown here is derived from an EMBL/GenBank/DDBJ whole genome shotgun (WGS) entry which is preliminary data.</text>
</comment>
<evidence type="ECO:0000313" key="18">
    <source>
        <dbReference type="Proteomes" id="UP000034107"/>
    </source>
</evidence>
<keyword evidence="8" id="KW-0238">DNA-binding</keyword>
<comment type="catalytic activity">
    <reaction evidence="13">
        <text>ATP + H2O = ADP + phosphate + H(+)</text>
        <dbReference type="Rhea" id="RHEA:13065"/>
        <dbReference type="ChEBI" id="CHEBI:15377"/>
        <dbReference type="ChEBI" id="CHEBI:15378"/>
        <dbReference type="ChEBI" id="CHEBI:30616"/>
        <dbReference type="ChEBI" id="CHEBI:43474"/>
        <dbReference type="ChEBI" id="CHEBI:456216"/>
        <dbReference type="EC" id="5.6.2.4"/>
    </reaction>
</comment>
<dbReference type="GO" id="GO:0043138">
    <property type="term" value="F:3'-5' DNA helicase activity"/>
    <property type="evidence" value="ECO:0007669"/>
    <property type="project" value="UniProtKB-EC"/>
</dbReference>
<keyword evidence="4 14" id="KW-0378">Hydrolase</keyword>
<dbReference type="Gene3D" id="3.90.320.10">
    <property type="match status" value="1"/>
</dbReference>
<dbReference type="AlphaFoldDB" id="A0A0G1QX94"/>
<dbReference type="GO" id="GO:0000725">
    <property type="term" value="P:recombinational repair"/>
    <property type="evidence" value="ECO:0007669"/>
    <property type="project" value="TreeGrafter"/>
</dbReference>
<evidence type="ECO:0000256" key="4">
    <source>
        <dbReference type="ARBA" id="ARBA00022801"/>
    </source>
</evidence>
<dbReference type="Pfam" id="PF12705">
    <property type="entry name" value="PDDEXK_1"/>
    <property type="match status" value="1"/>
</dbReference>
<dbReference type="InterPro" id="IPR011335">
    <property type="entry name" value="Restrct_endonuc-II-like"/>
</dbReference>
<name>A0A0G1QX94_9BACT</name>
<dbReference type="InterPro" id="IPR038726">
    <property type="entry name" value="PDDEXK_AddAB-type"/>
</dbReference>
<dbReference type="InterPro" id="IPR014016">
    <property type="entry name" value="UvrD-like_ATP-bd"/>
</dbReference>
<evidence type="ECO:0000256" key="5">
    <source>
        <dbReference type="ARBA" id="ARBA00022806"/>
    </source>
</evidence>
<dbReference type="PANTHER" id="PTHR11070">
    <property type="entry name" value="UVRD / RECB / PCRA DNA HELICASE FAMILY MEMBER"/>
    <property type="match status" value="1"/>
</dbReference>
<reference evidence="17 18" key="1">
    <citation type="journal article" date="2015" name="Nature">
        <title>rRNA introns, odd ribosomes, and small enigmatic genomes across a large radiation of phyla.</title>
        <authorList>
            <person name="Brown C.T."/>
            <person name="Hug L.A."/>
            <person name="Thomas B.C."/>
            <person name="Sharon I."/>
            <person name="Castelle C.J."/>
            <person name="Singh A."/>
            <person name="Wilkins M.J."/>
            <person name="Williams K.H."/>
            <person name="Banfield J.F."/>
        </authorList>
    </citation>
    <scope>NUCLEOTIDE SEQUENCE [LARGE SCALE GENOMIC DNA]</scope>
</reference>
<evidence type="ECO:0000256" key="3">
    <source>
        <dbReference type="ARBA" id="ARBA00022763"/>
    </source>
</evidence>
<protein>
    <recommendedName>
        <fullName evidence="12">DNA 3'-5' helicase</fullName>
        <ecNumber evidence="12">5.6.2.4</ecNumber>
    </recommendedName>
</protein>
<comment type="catalytic activity">
    <reaction evidence="11">
        <text>Couples ATP hydrolysis with the unwinding of duplex DNA by translocating in the 3'-5' direction.</text>
        <dbReference type="EC" id="5.6.2.4"/>
    </reaction>
</comment>
<keyword evidence="5 14" id="KW-0347">Helicase</keyword>
<dbReference type="GO" id="GO:0005524">
    <property type="term" value="F:ATP binding"/>
    <property type="evidence" value="ECO:0007669"/>
    <property type="project" value="UniProtKB-UniRule"/>
</dbReference>
<dbReference type="PROSITE" id="PS51217">
    <property type="entry name" value="UVRD_HELICASE_CTER"/>
    <property type="match status" value="1"/>
</dbReference>
<evidence type="ECO:0000259" key="15">
    <source>
        <dbReference type="PROSITE" id="PS51198"/>
    </source>
</evidence>
<evidence type="ECO:0000256" key="8">
    <source>
        <dbReference type="ARBA" id="ARBA00023125"/>
    </source>
</evidence>
<dbReference type="EMBL" id="LCLS01000002">
    <property type="protein sequence ID" value="KKU22438.1"/>
    <property type="molecule type" value="Genomic_DNA"/>
</dbReference>
<dbReference type="Pfam" id="PF13361">
    <property type="entry name" value="UvrD_C"/>
    <property type="match status" value="1"/>
</dbReference>
<feature type="domain" description="UvrD-like helicase C-terminal" evidence="16">
    <location>
        <begin position="340"/>
        <end position="622"/>
    </location>
</feature>
<keyword evidence="6" id="KW-0269">Exonuclease</keyword>
<accession>A0A0G1QX94</accession>
<keyword evidence="1" id="KW-0540">Nuclease</keyword>
<evidence type="ECO:0000256" key="13">
    <source>
        <dbReference type="ARBA" id="ARBA00048988"/>
    </source>
</evidence>
<dbReference type="Gene3D" id="1.10.486.10">
    <property type="entry name" value="PCRA, domain 4"/>
    <property type="match status" value="1"/>
</dbReference>
<dbReference type="SUPFAM" id="SSF52540">
    <property type="entry name" value="P-loop containing nucleoside triphosphate hydrolases"/>
    <property type="match status" value="1"/>
</dbReference>
<evidence type="ECO:0000256" key="11">
    <source>
        <dbReference type="ARBA" id="ARBA00034617"/>
    </source>
</evidence>
<evidence type="ECO:0000256" key="12">
    <source>
        <dbReference type="ARBA" id="ARBA00034808"/>
    </source>
</evidence>
<dbReference type="Proteomes" id="UP000034107">
    <property type="component" value="Unassembled WGS sequence"/>
</dbReference>
<feature type="binding site" evidence="14">
    <location>
        <begin position="33"/>
        <end position="40"/>
    </location>
    <ligand>
        <name>ATP</name>
        <dbReference type="ChEBI" id="CHEBI:30616"/>
    </ligand>
</feature>
<gene>
    <name evidence="17" type="ORF">UX31_C0002G0011</name>
</gene>
<dbReference type="SUPFAM" id="SSF52980">
    <property type="entry name" value="Restriction endonuclease-like"/>
    <property type="match status" value="1"/>
</dbReference>
<proteinExistence type="predicted"/>
<keyword evidence="10" id="KW-0413">Isomerase</keyword>
<evidence type="ECO:0000313" key="17">
    <source>
        <dbReference type="EMBL" id="KKU22438.1"/>
    </source>
</evidence>
<feature type="domain" description="UvrD-like helicase ATP-binding" evidence="15">
    <location>
        <begin position="12"/>
        <end position="339"/>
    </location>
</feature>
<dbReference type="Gene3D" id="3.40.50.300">
    <property type="entry name" value="P-loop containing nucleotide triphosphate hydrolases"/>
    <property type="match status" value="3"/>
</dbReference>
<evidence type="ECO:0000256" key="6">
    <source>
        <dbReference type="ARBA" id="ARBA00022839"/>
    </source>
</evidence>
<evidence type="ECO:0000256" key="1">
    <source>
        <dbReference type="ARBA" id="ARBA00022722"/>
    </source>
</evidence>
<keyword evidence="7 14" id="KW-0067">ATP-binding</keyword>
<evidence type="ECO:0000259" key="16">
    <source>
        <dbReference type="PROSITE" id="PS51217"/>
    </source>
</evidence>
<evidence type="ECO:0000256" key="14">
    <source>
        <dbReference type="PROSITE-ProRule" id="PRU00560"/>
    </source>
</evidence>
<sequence>MPSSGEFAKEYEKLNKAQKEAVDATEGPVMVVAGPGTGKTQILALRIANILINTQVTPENILALTFTNAGVISMRERLLEITGDTAYRVNIFTFHAFCEHIIKELPFYFEELEGARVITDLERVELVEAILQKNKFKDLVSFHDEFSFLGKIVAGILAVKKEGLSSEEFAEKIPEWEKELLGNEDAYYKKDYGKFKKGDLKPTEAEKIQKKIGKARELGEIFALYQKELSRRGLYDFSDMVLYVLVELGKNKNLKADLGEQYQYILVDEHQDTNQGQNEILELLTDAPHLEKRPNIFTVGDEKQSIYRFQGASAETFRRFRDLYADVAIVTLTENYRSNQDILDGAHSLIVKSEGMADSAKLHSHEKESEKIAVREFSNYKFELLYLAEEIKEKIKSGVAPKEIAVLYRANKNVSDIKTIFDFYGIHYTIFSKDKILDDPNIRNLIHILKAVYDMNDDHNLGKALFAKFLRLDAYDVVRILEKVKSSRAGGKKHIFAVLEDKKALEEAGVKSVANFINFSDTLKEMKVESLNQNFSDFFKTFLSKIGYMEYLLASMDSRLQLVKLDKLLDEIKRQSEARKEYGLAEFIYFVDAFAKYNLDIESTNPEIIEGVSLMTAHGSKGREFEHVYIINAVRKSWEARRGGDSLELPVYQYDGDIEDERRLFYVAMTRAKKSLTISFARTDNDGREHEESEFVKEIEEEFKENSGMKEFEEKNIDKLEAFLRAGHKTATLFEPAYIRELFLKRGLNVSALNNFLSCPQKYLYKNLFQVPEAYSPTLKFGDIIHKSLEQFFSASARAEKILPKNNLLEAFGKEIAQTYFTEKDEEKFRERGEKLLAEYYDAYSASWSHKVKTELHFKRNFELDNRETLRLSGFIDKVEENDDGTIHIVDYKTGRGFSEKTKEEKADYERQIVFYNLLLEDYDEGNLVIDECTLDFVEKNKKGKFEQYSFKITREQMDKLREEINTCAHEVLSMEFLQKGCGKKDCEYCKLAGLSR</sequence>
<evidence type="ECO:0000256" key="7">
    <source>
        <dbReference type="ARBA" id="ARBA00022840"/>
    </source>
</evidence>
<dbReference type="InterPro" id="IPR027417">
    <property type="entry name" value="P-loop_NTPase"/>
</dbReference>
<dbReference type="EC" id="5.6.2.4" evidence="12"/>
<evidence type="ECO:0000256" key="9">
    <source>
        <dbReference type="ARBA" id="ARBA00023204"/>
    </source>
</evidence>